<evidence type="ECO:0000259" key="7">
    <source>
        <dbReference type="Pfam" id="PF26640"/>
    </source>
</evidence>
<dbReference type="Pfam" id="PF26640">
    <property type="entry name" value="DUF8212"/>
    <property type="match status" value="1"/>
</dbReference>
<evidence type="ECO:0008006" key="10">
    <source>
        <dbReference type="Google" id="ProtNLM"/>
    </source>
</evidence>
<name>A0AAJ0GGT3_9PEZI</name>
<dbReference type="EMBL" id="JAWDJX010000004">
    <property type="protein sequence ID" value="KAK3057169.1"/>
    <property type="molecule type" value="Genomic_DNA"/>
</dbReference>
<dbReference type="AlphaFoldDB" id="A0AAJ0GGT3"/>
<evidence type="ECO:0000313" key="9">
    <source>
        <dbReference type="Proteomes" id="UP001271007"/>
    </source>
</evidence>
<sequence>MAFETRKPILISGGGLAALLLARSLLKDKIPFKLFERDASLTFRGQGYRLRLSAEGLDAIEEVLGPGPEGFQKFWEACGKTGGAGFAAIDAISGETLPEDRPGPPPAEEAAENAAKDAEGKSKAWKPTKEVLTSRDGKTVGISRGAMRALFLEGCEPYVEWSRHVVGYEDFKGEDGMITGVKAVFADGTKSVEGSMLIGGEGIYSKVAKQVSGGKIKTYDTGARGIHGQAPTTAFKGLGEGVWRVVDKTNPDGWAFLITNVRPNDMDDPNVKFGWTMGAQPGVIAPPNNDFSIVGKEAADIAKSLTKNWSGRLKPLFDEMDEKEAAFWKITCSTPSGVPVWDNHPRVSLLGDAVHSMTPAGGIGANTAVRDSALLGGLLAEAGGFKEGLTKQYEDKMRVYANEAVASSYGMATKQFGVNIVEGSSPTAFFTAMRLLNVTTHQFKEFYDHEVPAYGVLSHRWGTDEVTYKDFLKGRRRDSPGYKKVLDFCTFVRERKIFDLDSRPNRRRRDFGGDDRGGRTPVSPLAGDSLEWVWIDTVCIQKSSSQELSEAINSMFNWYANSEECYVYMSDVPPSATTPSDIFWKEFDTSDWFNRGWTLQEMLAPTTVVFCDRNWDIFGHLQTHSGQKQYAELAPWSGALRFELNERISKITGIQPEYIRGTEPIASASIARRMSWASRRQTTRVEDRAYCLMGLFDVNMPLLYGEGHKAILRLQEEIIKRSADQSIFAWRCTDPDAEMTGILAPDIKCFENCGEVVQKARVIDQAPGELRSPFAITNLGLQLTIRARKVARFQATRIGPQSQLYIMQLNCFGIPGPSPIELAILECAHGYSIQHSRSRLNDIRGRGRHLASLPFELRNPEDYQFYIKLASHNTRGIDRRTWDECSKCRELEWMIIGNAPAA</sequence>
<feature type="domain" description="DUF8212" evidence="7">
    <location>
        <begin position="710"/>
        <end position="810"/>
    </location>
</feature>
<accession>A0AAJ0GGT3</accession>
<dbReference type="GO" id="GO:0016491">
    <property type="term" value="F:oxidoreductase activity"/>
    <property type="evidence" value="ECO:0007669"/>
    <property type="project" value="UniProtKB-KW"/>
</dbReference>
<dbReference type="PRINTS" id="PR00420">
    <property type="entry name" value="RNGMNOXGNASE"/>
</dbReference>
<evidence type="ECO:0000256" key="3">
    <source>
        <dbReference type="ARBA" id="ARBA00023002"/>
    </source>
</evidence>
<evidence type="ECO:0000313" key="8">
    <source>
        <dbReference type="EMBL" id="KAK3057169.1"/>
    </source>
</evidence>
<feature type="region of interest" description="Disordered" evidence="4">
    <location>
        <begin position="95"/>
        <end position="130"/>
    </location>
</feature>
<dbReference type="PANTHER" id="PTHR10622">
    <property type="entry name" value="HET DOMAIN-CONTAINING PROTEIN"/>
    <property type="match status" value="1"/>
</dbReference>
<dbReference type="Pfam" id="PF06985">
    <property type="entry name" value="HET"/>
    <property type="match status" value="1"/>
</dbReference>
<evidence type="ECO:0000256" key="2">
    <source>
        <dbReference type="ARBA" id="ARBA00022827"/>
    </source>
</evidence>
<dbReference type="GO" id="GO:0071949">
    <property type="term" value="F:FAD binding"/>
    <property type="evidence" value="ECO:0007669"/>
    <property type="project" value="InterPro"/>
</dbReference>
<keyword evidence="1" id="KW-0285">Flavoprotein</keyword>
<feature type="domain" description="FAD-binding" evidence="5">
    <location>
        <begin position="186"/>
        <end position="406"/>
    </location>
</feature>
<protein>
    <recommendedName>
        <fullName evidence="10">FAD-binding domain-containing protein</fullName>
    </recommendedName>
</protein>
<keyword evidence="3" id="KW-0560">Oxidoreductase</keyword>
<dbReference type="InterPro" id="IPR058525">
    <property type="entry name" value="DUF8212"/>
</dbReference>
<dbReference type="Gene3D" id="3.50.50.60">
    <property type="entry name" value="FAD/NAD(P)-binding domain"/>
    <property type="match status" value="1"/>
</dbReference>
<dbReference type="Proteomes" id="UP001271007">
    <property type="component" value="Unassembled WGS sequence"/>
</dbReference>
<keyword evidence="2" id="KW-0274">FAD</keyword>
<evidence type="ECO:0000259" key="6">
    <source>
        <dbReference type="Pfam" id="PF06985"/>
    </source>
</evidence>
<dbReference type="InterPro" id="IPR010730">
    <property type="entry name" value="HET"/>
</dbReference>
<keyword evidence="9" id="KW-1185">Reference proteome</keyword>
<dbReference type="InterPro" id="IPR036188">
    <property type="entry name" value="FAD/NAD-bd_sf"/>
</dbReference>
<proteinExistence type="predicted"/>
<gene>
    <name evidence="8" type="ORF">LTR09_002208</name>
</gene>
<organism evidence="8 9">
    <name type="scientific">Extremus antarcticus</name>
    <dbReference type="NCBI Taxonomy" id="702011"/>
    <lineage>
        <taxon>Eukaryota</taxon>
        <taxon>Fungi</taxon>
        <taxon>Dikarya</taxon>
        <taxon>Ascomycota</taxon>
        <taxon>Pezizomycotina</taxon>
        <taxon>Dothideomycetes</taxon>
        <taxon>Dothideomycetidae</taxon>
        <taxon>Mycosphaerellales</taxon>
        <taxon>Extremaceae</taxon>
        <taxon>Extremus</taxon>
    </lineage>
</organism>
<comment type="caution">
    <text evidence="8">The sequence shown here is derived from an EMBL/GenBank/DDBJ whole genome shotgun (WGS) entry which is preliminary data.</text>
</comment>
<reference evidence="8" key="1">
    <citation type="submission" date="2023-04" db="EMBL/GenBank/DDBJ databases">
        <title>Black Yeasts Isolated from many extreme environments.</title>
        <authorList>
            <person name="Coleine C."/>
            <person name="Stajich J.E."/>
            <person name="Selbmann L."/>
        </authorList>
    </citation>
    <scope>NUCLEOTIDE SEQUENCE</scope>
    <source>
        <strain evidence="8">CCFEE 5312</strain>
    </source>
</reference>
<dbReference type="SUPFAM" id="SSF51905">
    <property type="entry name" value="FAD/NAD(P)-binding domain"/>
    <property type="match status" value="1"/>
</dbReference>
<dbReference type="Pfam" id="PF01494">
    <property type="entry name" value="FAD_binding_3"/>
    <property type="match status" value="1"/>
</dbReference>
<feature type="compositionally biased region" description="Basic and acidic residues" evidence="4">
    <location>
        <begin position="114"/>
        <end position="130"/>
    </location>
</feature>
<dbReference type="PANTHER" id="PTHR10622:SF10">
    <property type="entry name" value="HET DOMAIN-CONTAINING PROTEIN"/>
    <property type="match status" value="1"/>
</dbReference>
<evidence type="ECO:0000256" key="1">
    <source>
        <dbReference type="ARBA" id="ARBA00022630"/>
    </source>
</evidence>
<evidence type="ECO:0000256" key="4">
    <source>
        <dbReference type="SAM" id="MobiDB-lite"/>
    </source>
</evidence>
<evidence type="ECO:0000259" key="5">
    <source>
        <dbReference type="Pfam" id="PF01494"/>
    </source>
</evidence>
<feature type="domain" description="Heterokaryon incompatibility" evidence="6">
    <location>
        <begin position="528"/>
        <end position="571"/>
    </location>
</feature>
<dbReference type="InterPro" id="IPR002938">
    <property type="entry name" value="FAD-bd"/>
</dbReference>